<reference evidence="2 3" key="1">
    <citation type="submission" date="2019-04" db="EMBL/GenBank/DDBJ databases">
        <authorList>
            <person name="Dong K."/>
        </authorList>
    </citation>
    <scope>NUCLEOTIDE SEQUENCE [LARGE SCALE GENOMIC DNA]</scope>
    <source>
        <strain evidence="3">dk3543</strain>
    </source>
</reference>
<dbReference type="AlphaFoldDB" id="A0A4U2YKY2"/>
<keyword evidence="3" id="KW-1185">Reference proteome</keyword>
<dbReference type="Proteomes" id="UP000307808">
    <property type="component" value="Unassembled WGS sequence"/>
</dbReference>
<name>A0A4U2YKY2_9ACTN</name>
<sequence>MEPVIKDDGSSEPPPTFTPDLHWQDVEQIADAGDDFEDGEQFALAAMQFALDSENATLDQKKLNALFASEEARQFLAHANESVAEGGIKQRWLTDHPGWVRSQWISEGDRTLRTQLLARHLFQQGVATELWADTRVEVVHTGGRWRITSFMFVPGPTDEVLSDMDKEILMGDESTWRQLEAIS</sequence>
<accession>A0A4U2YKY2</accession>
<feature type="region of interest" description="Disordered" evidence="1">
    <location>
        <begin position="1"/>
        <end position="20"/>
    </location>
</feature>
<dbReference type="RefSeq" id="WP_137066320.1">
    <property type="nucleotide sequence ID" value="NZ_CP040748.1"/>
</dbReference>
<proteinExistence type="predicted"/>
<gene>
    <name evidence="2" type="ORF">FC770_11590</name>
</gene>
<evidence type="ECO:0000313" key="2">
    <source>
        <dbReference type="EMBL" id="TKI61434.1"/>
    </source>
</evidence>
<dbReference type="EMBL" id="SZPY01000003">
    <property type="protein sequence ID" value="TKI61434.1"/>
    <property type="molecule type" value="Genomic_DNA"/>
</dbReference>
<evidence type="ECO:0000256" key="1">
    <source>
        <dbReference type="SAM" id="MobiDB-lite"/>
    </source>
</evidence>
<protein>
    <submittedName>
        <fullName evidence="2">Uncharacterized protein</fullName>
    </submittedName>
</protein>
<comment type="caution">
    <text evidence="2">The sequence shown here is derived from an EMBL/GenBank/DDBJ whole genome shotgun (WGS) entry which is preliminary data.</text>
</comment>
<organism evidence="2 3">
    <name type="scientific">Nocardioides jishulii</name>
    <dbReference type="NCBI Taxonomy" id="2575440"/>
    <lineage>
        <taxon>Bacteria</taxon>
        <taxon>Bacillati</taxon>
        <taxon>Actinomycetota</taxon>
        <taxon>Actinomycetes</taxon>
        <taxon>Propionibacteriales</taxon>
        <taxon>Nocardioidaceae</taxon>
        <taxon>Nocardioides</taxon>
    </lineage>
</organism>
<evidence type="ECO:0000313" key="3">
    <source>
        <dbReference type="Proteomes" id="UP000307808"/>
    </source>
</evidence>